<name>A0A0W0WXK5_9GAMM</name>
<proteinExistence type="predicted"/>
<sequence length="86" mass="9883">MLFPLYTAISQEHENDTIVFYTDSAVNNLLAIVSVNGKKLVIIAQADIISQPAFPRRWPFLKRTKNAIFAYEVKQFRLIFKIAIPN</sequence>
<gene>
    <name evidence="1" type="ORF">Loak_2178</name>
</gene>
<organism evidence="1 2">
    <name type="scientific">Legionella oakridgensis</name>
    <dbReference type="NCBI Taxonomy" id="29423"/>
    <lineage>
        <taxon>Bacteria</taxon>
        <taxon>Pseudomonadati</taxon>
        <taxon>Pseudomonadota</taxon>
        <taxon>Gammaproteobacteria</taxon>
        <taxon>Legionellales</taxon>
        <taxon>Legionellaceae</taxon>
        <taxon>Legionella</taxon>
    </lineage>
</organism>
<evidence type="ECO:0000313" key="2">
    <source>
        <dbReference type="Proteomes" id="UP000054858"/>
    </source>
</evidence>
<dbReference type="EMBL" id="LNYP01000031">
    <property type="protein sequence ID" value="KTD37042.1"/>
    <property type="molecule type" value="Genomic_DNA"/>
</dbReference>
<dbReference type="PATRIC" id="fig|29423.5.peg.2284"/>
<evidence type="ECO:0000313" key="1">
    <source>
        <dbReference type="EMBL" id="KTD37042.1"/>
    </source>
</evidence>
<accession>A0A0W0WXK5</accession>
<reference evidence="1 2" key="1">
    <citation type="submission" date="2015-11" db="EMBL/GenBank/DDBJ databases">
        <title>Genomic analysis of 38 Legionella species identifies large and diverse effector repertoires.</title>
        <authorList>
            <person name="Burstein D."/>
            <person name="Amaro F."/>
            <person name="Zusman T."/>
            <person name="Lifshitz Z."/>
            <person name="Cohen O."/>
            <person name="Gilbert J.A."/>
            <person name="Pupko T."/>
            <person name="Shuman H.A."/>
            <person name="Segal G."/>
        </authorList>
    </citation>
    <scope>NUCLEOTIDE SEQUENCE [LARGE SCALE GENOMIC DNA]</scope>
    <source>
        <strain evidence="1 2">Oak Ridge-10</strain>
    </source>
</reference>
<dbReference type="Proteomes" id="UP000054858">
    <property type="component" value="Unassembled WGS sequence"/>
</dbReference>
<comment type="caution">
    <text evidence="1">The sequence shown here is derived from an EMBL/GenBank/DDBJ whole genome shotgun (WGS) entry which is preliminary data.</text>
</comment>
<protein>
    <submittedName>
        <fullName evidence="1">Uncharacterized protein</fullName>
    </submittedName>
</protein>
<dbReference type="AlphaFoldDB" id="A0A0W0WXK5"/>